<comment type="similarity">
    <text evidence="14">Belongs to the RING-type zinc finger family. ATL subfamily.</text>
</comment>
<keyword evidence="5" id="KW-0808">Transferase</keyword>
<feature type="signal peptide" evidence="16">
    <location>
        <begin position="1"/>
        <end position="41"/>
    </location>
</feature>
<dbReference type="InterPro" id="IPR025287">
    <property type="entry name" value="WAK_GUB"/>
</dbReference>
<comment type="pathway">
    <text evidence="3">Protein modification; protein ubiquitination.</text>
</comment>
<feature type="transmembrane region" description="Helical" evidence="15">
    <location>
        <begin position="181"/>
        <end position="203"/>
    </location>
</feature>
<dbReference type="GO" id="GO:0061630">
    <property type="term" value="F:ubiquitin protein ligase activity"/>
    <property type="evidence" value="ECO:0007669"/>
    <property type="project" value="UniProtKB-EC"/>
</dbReference>
<evidence type="ECO:0000256" key="14">
    <source>
        <dbReference type="ARBA" id="ARBA00024209"/>
    </source>
</evidence>
<feature type="chain" id="PRO_5041946074" description="RING-type E3 ubiquitin transferase" evidence="16">
    <location>
        <begin position="42"/>
        <end position="207"/>
    </location>
</feature>
<evidence type="ECO:0000256" key="16">
    <source>
        <dbReference type="SAM" id="SignalP"/>
    </source>
</evidence>
<reference evidence="18" key="1">
    <citation type="journal article" date="2023" name="Science">
        <title>Elucidation of the pathway for biosynthesis of saponin adjuvants from the soapbark tree.</title>
        <authorList>
            <person name="Reed J."/>
            <person name="Orme A."/>
            <person name="El-Demerdash A."/>
            <person name="Owen C."/>
            <person name="Martin L.B.B."/>
            <person name="Misra R.C."/>
            <person name="Kikuchi S."/>
            <person name="Rejzek M."/>
            <person name="Martin A.C."/>
            <person name="Harkess A."/>
            <person name="Leebens-Mack J."/>
            <person name="Louveau T."/>
            <person name="Stephenson M.J."/>
            <person name="Osbourn A."/>
        </authorList>
    </citation>
    <scope>NUCLEOTIDE SEQUENCE</scope>
    <source>
        <strain evidence="18">S10</strain>
    </source>
</reference>
<evidence type="ECO:0000256" key="13">
    <source>
        <dbReference type="ARBA" id="ARBA00023136"/>
    </source>
</evidence>
<evidence type="ECO:0000256" key="11">
    <source>
        <dbReference type="ARBA" id="ARBA00022833"/>
    </source>
</evidence>
<feature type="domain" description="Wall-associated receptor kinase galacturonan-binding" evidence="17">
    <location>
        <begin position="48"/>
        <end position="121"/>
    </location>
</feature>
<keyword evidence="7" id="KW-0479">Metal-binding</keyword>
<protein>
    <recommendedName>
        <fullName evidence="4">RING-type E3 ubiquitin transferase</fullName>
        <ecNumber evidence="4">2.3.2.27</ecNumber>
    </recommendedName>
</protein>
<name>A0AAD7Q795_QUISA</name>
<dbReference type="GO" id="GO:0030247">
    <property type="term" value="F:polysaccharide binding"/>
    <property type="evidence" value="ECO:0007669"/>
    <property type="project" value="InterPro"/>
</dbReference>
<evidence type="ECO:0000256" key="10">
    <source>
        <dbReference type="ARBA" id="ARBA00022786"/>
    </source>
</evidence>
<evidence type="ECO:0000259" key="17">
    <source>
        <dbReference type="Pfam" id="PF13947"/>
    </source>
</evidence>
<dbReference type="Pfam" id="PF13947">
    <property type="entry name" value="GUB_WAK_bind"/>
    <property type="match status" value="1"/>
</dbReference>
<dbReference type="GO" id="GO:0016020">
    <property type="term" value="C:membrane"/>
    <property type="evidence" value="ECO:0007669"/>
    <property type="project" value="UniProtKB-SubCell"/>
</dbReference>
<evidence type="ECO:0000256" key="4">
    <source>
        <dbReference type="ARBA" id="ARBA00012483"/>
    </source>
</evidence>
<evidence type="ECO:0000313" key="19">
    <source>
        <dbReference type="Proteomes" id="UP001163823"/>
    </source>
</evidence>
<dbReference type="PANTHER" id="PTHR46279">
    <property type="entry name" value="RING/U-BOX SUPERFAMILY PROTEIN"/>
    <property type="match status" value="1"/>
</dbReference>
<keyword evidence="18" id="KW-0418">Kinase</keyword>
<dbReference type="AlphaFoldDB" id="A0AAD7Q795"/>
<comment type="caution">
    <text evidence="18">The sequence shown here is derived from an EMBL/GenBank/DDBJ whole genome shotgun (WGS) entry which is preliminary data.</text>
</comment>
<evidence type="ECO:0000256" key="5">
    <source>
        <dbReference type="ARBA" id="ARBA00022679"/>
    </source>
</evidence>
<keyword evidence="10" id="KW-0833">Ubl conjugation pathway</keyword>
<evidence type="ECO:0000313" key="18">
    <source>
        <dbReference type="EMBL" id="KAJ7976175.1"/>
    </source>
</evidence>
<evidence type="ECO:0000256" key="6">
    <source>
        <dbReference type="ARBA" id="ARBA00022692"/>
    </source>
</evidence>
<keyword evidence="6 15" id="KW-0812">Transmembrane</keyword>
<proteinExistence type="inferred from homology"/>
<gene>
    <name evidence="18" type="ORF">O6P43_005992</name>
</gene>
<accession>A0AAD7Q795</accession>
<comment type="catalytic activity">
    <reaction evidence="1">
        <text>S-ubiquitinyl-[E2 ubiquitin-conjugating enzyme]-L-cysteine + [acceptor protein]-L-lysine = [E2 ubiquitin-conjugating enzyme]-L-cysteine + N(6)-ubiquitinyl-[acceptor protein]-L-lysine.</text>
        <dbReference type="EC" id="2.3.2.27"/>
    </reaction>
</comment>
<dbReference type="KEGG" id="qsa:O6P43_005992"/>
<keyword evidence="12 15" id="KW-1133">Transmembrane helix</keyword>
<dbReference type="Proteomes" id="UP001163823">
    <property type="component" value="Chromosome 3"/>
</dbReference>
<sequence>QQATLCMIPVANSVLNIKMVSTYHCVFLFLIILLTSTLGAADETSTACNESRCKCNGPIIRFPFKLKGRQPDHCGHPGFDLSCTDKHETVLEIIPEGASSLPVKLLVKSIDYKYQLIHVYDPQNCIPRQIMRLANSSFNHFQFNSVHRSNITFLNCPRRLINYGSDMFSCPILAVELETKVVAYDLVSCLVMVILCLMLWSCIYHSR</sequence>
<evidence type="ECO:0000256" key="15">
    <source>
        <dbReference type="SAM" id="Phobius"/>
    </source>
</evidence>
<evidence type="ECO:0000256" key="8">
    <source>
        <dbReference type="ARBA" id="ARBA00022729"/>
    </source>
</evidence>
<evidence type="ECO:0000256" key="12">
    <source>
        <dbReference type="ARBA" id="ARBA00022989"/>
    </source>
</evidence>
<keyword evidence="8 16" id="KW-0732">Signal</keyword>
<dbReference type="InterPro" id="IPR046948">
    <property type="entry name" value="ATL20-22-like"/>
</dbReference>
<evidence type="ECO:0000256" key="9">
    <source>
        <dbReference type="ARBA" id="ARBA00022771"/>
    </source>
</evidence>
<keyword evidence="11" id="KW-0862">Zinc</keyword>
<evidence type="ECO:0000256" key="2">
    <source>
        <dbReference type="ARBA" id="ARBA00004167"/>
    </source>
</evidence>
<organism evidence="18 19">
    <name type="scientific">Quillaja saponaria</name>
    <name type="common">Soap bark tree</name>
    <dbReference type="NCBI Taxonomy" id="32244"/>
    <lineage>
        <taxon>Eukaryota</taxon>
        <taxon>Viridiplantae</taxon>
        <taxon>Streptophyta</taxon>
        <taxon>Embryophyta</taxon>
        <taxon>Tracheophyta</taxon>
        <taxon>Spermatophyta</taxon>
        <taxon>Magnoliopsida</taxon>
        <taxon>eudicotyledons</taxon>
        <taxon>Gunneridae</taxon>
        <taxon>Pentapetalae</taxon>
        <taxon>rosids</taxon>
        <taxon>fabids</taxon>
        <taxon>Fabales</taxon>
        <taxon>Quillajaceae</taxon>
        <taxon>Quillaja</taxon>
    </lineage>
</organism>
<keyword evidence="19" id="KW-1185">Reference proteome</keyword>
<evidence type="ECO:0000256" key="1">
    <source>
        <dbReference type="ARBA" id="ARBA00000900"/>
    </source>
</evidence>
<evidence type="ECO:0000256" key="3">
    <source>
        <dbReference type="ARBA" id="ARBA00004906"/>
    </source>
</evidence>
<dbReference type="PANTHER" id="PTHR46279:SF9">
    <property type="entry name" value="OS01G0116300 PROTEIN"/>
    <property type="match status" value="1"/>
</dbReference>
<feature type="non-terminal residue" evidence="18">
    <location>
        <position position="1"/>
    </location>
</feature>
<dbReference type="GO" id="GO:0008270">
    <property type="term" value="F:zinc ion binding"/>
    <property type="evidence" value="ECO:0007669"/>
    <property type="project" value="UniProtKB-KW"/>
</dbReference>
<comment type="subcellular location">
    <subcellularLocation>
        <location evidence="2">Membrane</location>
        <topology evidence="2">Single-pass membrane protein</topology>
    </subcellularLocation>
</comment>
<keyword evidence="13 15" id="KW-0472">Membrane</keyword>
<dbReference type="EMBL" id="JARAOO010000003">
    <property type="protein sequence ID" value="KAJ7976175.1"/>
    <property type="molecule type" value="Genomic_DNA"/>
</dbReference>
<keyword evidence="9" id="KW-0863">Zinc-finger</keyword>
<evidence type="ECO:0000256" key="7">
    <source>
        <dbReference type="ARBA" id="ARBA00022723"/>
    </source>
</evidence>
<dbReference type="GO" id="GO:0016301">
    <property type="term" value="F:kinase activity"/>
    <property type="evidence" value="ECO:0007669"/>
    <property type="project" value="UniProtKB-KW"/>
</dbReference>
<dbReference type="EC" id="2.3.2.27" evidence="4"/>